<feature type="non-terminal residue" evidence="1">
    <location>
        <position position="1"/>
    </location>
</feature>
<comment type="caution">
    <text evidence="1">The sequence shown here is derived from an EMBL/GenBank/DDBJ whole genome shotgun (WGS) entry which is preliminary data.</text>
</comment>
<name>X1EC47_9ZZZZ</name>
<protein>
    <submittedName>
        <fullName evidence="1">Uncharacterized protein</fullName>
    </submittedName>
</protein>
<dbReference type="EMBL" id="BART01034597">
    <property type="protein sequence ID" value="GAH06243.1"/>
    <property type="molecule type" value="Genomic_DNA"/>
</dbReference>
<evidence type="ECO:0000313" key="1">
    <source>
        <dbReference type="EMBL" id="GAH06243.1"/>
    </source>
</evidence>
<accession>X1EC47</accession>
<proteinExistence type="predicted"/>
<gene>
    <name evidence="1" type="ORF">S01H4_59085</name>
</gene>
<sequence length="74" mass="8287">TTEAYNDILKNGLTPCFEVGENVVYIEPSENGWAFGTVCNIGLLKDGEFEFDPDFSTDENLQECFADIEAHYEA</sequence>
<reference evidence="1" key="1">
    <citation type="journal article" date="2014" name="Front. Microbiol.">
        <title>High frequency of phylogenetically diverse reductive dehalogenase-homologous genes in deep subseafloor sedimentary metagenomes.</title>
        <authorList>
            <person name="Kawai M."/>
            <person name="Futagami T."/>
            <person name="Toyoda A."/>
            <person name="Takaki Y."/>
            <person name="Nishi S."/>
            <person name="Hori S."/>
            <person name="Arai W."/>
            <person name="Tsubouchi T."/>
            <person name="Morono Y."/>
            <person name="Uchiyama I."/>
            <person name="Ito T."/>
            <person name="Fujiyama A."/>
            <person name="Inagaki F."/>
            <person name="Takami H."/>
        </authorList>
    </citation>
    <scope>NUCLEOTIDE SEQUENCE</scope>
    <source>
        <strain evidence="1">Expedition CK06-06</strain>
    </source>
</reference>
<dbReference type="AlphaFoldDB" id="X1EC47"/>
<organism evidence="1">
    <name type="scientific">marine sediment metagenome</name>
    <dbReference type="NCBI Taxonomy" id="412755"/>
    <lineage>
        <taxon>unclassified sequences</taxon>
        <taxon>metagenomes</taxon>
        <taxon>ecological metagenomes</taxon>
    </lineage>
</organism>